<dbReference type="InterPro" id="IPR017818">
    <property type="entry name" value="Plasmid_partition_RepA"/>
</dbReference>
<dbReference type="Gene3D" id="3.40.50.300">
    <property type="entry name" value="P-loop containing nucleotide triphosphate hydrolases"/>
    <property type="match status" value="1"/>
</dbReference>
<dbReference type="EMBL" id="JXQV01000045">
    <property type="protein sequence ID" value="KIP98086.1"/>
    <property type="molecule type" value="Genomic_DNA"/>
</dbReference>
<dbReference type="InterPro" id="IPR025669">
    <property type="entry name" value="AAA_dom"/>
</dbReference>
<dbReference type="SUPFAM" id="SSF52540">
    <property type="entry name" value="P-loop containing nucleoside triphosphate hydrolases"/>
    <property type="match status" value="1"/>
</dbReference>
<dbReference type="OrthoDB" id="9777757at2"/>
<evidence type="ECO:0000259" key="1">
    <source>
        <dbReference type="Pfam" id="PF13614"/>
    </source>
</evidence>
<dbReference type="PANTHER" id="PTHR13696">
    <property type="entry name" value="P-LOOP CONTAINING NUCLEOSIDE TRIPHOSPHATE HYDROLASE"/>
    <property type="match status" value="1"/>
</dbReference>
<proteinExistence type="predicted"/>
<accession>A0A0D0IY24</accession>
<dbReference type="CDD" id="cd02042">
    <property type="entry name" value="ParAB_family"/>
    <property type="match status" value="1"/>
</dbReference>
<dbReference type="Proteomes" id="UP000035017">
    <property type="component" value="Unassembled WGS sequence"/>
</dbReference>
<dbReference type="AlphaFoldDB" id="A0A0D0IY24"/>
<dbReference type="InterPro" id="IPR027417">
    <property type="entry name" value="P-loop_NTPase"/>
</dbReference>
<evidence type="ECO:0000313" key="2">
    <source>
        <dbReference type="EMBL" id="KIP98086.1"/>
    </source>
</evidence>
<name>A0A0D0IY24_AGRTU</name>
<reference evidence="2 3" key="1">
    <citation type="submission" date="2014-12" db="EMBL/GenBank/DDBJ databases">
        <title>16Stimator: statistical estimation of ribosomal gene copy numbers from draft genome assemblies.</title>
        <authorList>
            <person name="Perisin M.A."/>
            <person name="Vetter M."/>
            <person name="Gilbert J.A."/>
            <person name="Bergelson J."/>
        </authorList>
    </citation>
    <scope>NUCLEOTIDE SEQUENCE [LARGE SCALE GENOMIC DNA]</scope>
    <source>
        <strain evidence="2 3">MEJ076</strain>
    </source>
</reference>
<sequence length="404" mass="45242">MNIAHIDKTAISDVDQLIIGQAQELSEKLKQHRLEMYPPRAMKDLREFQLAEAARFVGVTSGYLKNLSLEGKGPQPQVTPSGRRSYTATQMEAMRHFLEHSGRAGTHYVPHRRDGEKLQVIAVVNFKGGSGKTTSAAHLAQYLALSGHRVLAVDLDPQASLSAIHGLQPEFDVHENETLYGAIRYDEQQRPLSEIIRKTNFPNLDLVPGNLELMEFEHDTPRILAQGKGKDYGRIFFARLDEALSSVADDYDVVIIDCPPQLGFLTMSAICAATAVLITVHPQMLDVMSMCQFLQMLGDILSTLKNVGGNMNLDWLRYLVTRYDPQDGPQTQMVAFMRSMFKNHVLLNPMLRSVAISDAAMTNQTLYEVERAAFTRSTYDRAIEAMDAVNAEVLDLIYKAWGRN</sequence>
<evidence type="ECO:0000313" key="3">
    <source>
        <dbReference type="Proteomes" id="UP000035017"/>
    </source>
</evidence>
<feature type="domain" description="AAA" evidence="1">
    <location>
        <begin position="119"/>
        <end position="305"/>
    </location>
</feature>
<protein>
    <submittedName>
        <fullName evidence="2">Chromosome partitioning protein ParA</fullName>
    </submittedName>
</protein>
<dbReference type="NCBIfam" id="NF010443">
    <property type="entry name" value="PRK13869.1"/>
    <property type="match status" value="1"/>
</dbReference>
<dbReference type="PANTHER" id="PTHR13696:SF52">
    <property type="entry name" value="PARA FAMILY PROTEIN CT_582"/>
    <property type="match status" value="1"/>
</dbReference>
<gene>
    <name evidence="2" type="ORF">RU07_22900</name>
</gene>
<comment type="caution">
    <text evidence="2">The sequence shown here is derived from an EMBL/GenBank/DDBJ whole genome shotgun (WGS) entry which is preliminary data.</text>
</comment>
<dbReference type="InterPro" id="IPR050678">
    <property type="entry name" value="DNA_Partitioning_ATPase"/>
</dbReference>
<organism evidence="2 3">
    <name type="scientific">Agrobacterium tumefaciens</name>
    <dbReference type="NCBI Taxonomy" id="358"/>
    <lineage>
        <taxon>Bacteria</taxon>
        <taxon>Pseudomonadati</taxon>
        <taxon>Pseudomonadota</taxon>
        <taxon>Alphaproteobacteria</taxon>
        <taxon>Hyphomicrobiales</taxon>
        <taxon>Rhizobiaceae</taxon>
        <taxon>Rhizobium/Agrobacterium group</taxon>
        <taxon>Agrobacterium</taxon>
        <taxon>Agrobacterium tumefaciens complex</taxon>
    </lineage>
</organism>
<dbReference type="NCBIfam" id="TIGR03453">
    <property type="entry name" value="partition_RepA"/>
    <property type="match status" value="1"/>
</dbReference>
<dbReference type="Pfam" id="PF13614">
    <property type="entry name" value="AAA_31"/>
    <property type="match status" value="1"/>
</dbReference>